<feature type="region of interest" description="Disordered" evidence="1">
    <location>
        <begin position="450"/>
        <end position="507"/>
    </location>
</feature>
<gene>
    <name evidence="3" type="ORF">KTE52_27385</name>
</gene>
<comment type="caution">
    <text evidence="3">The sequence shown here is derived from an EMBL/GenBank/DDBJ whole genome shotgun (WGS) entry which is preliminary data.</text>
</comment>
<dbReference type="RefSeq" id="WP_217084894.1">
    <property type="nucleotide sequence ID" value="NZ_JAHPMX010000022.1"/>
</dbReference>
<name>A0AAP2MS32_9BURK</name>
<dbReference type="InterPro" id="IPR006445">
    <property type="entry name" value="Phage-assoc_HI1409"/>
</dbReference>
<dbReference type="Proteomes" id="UP001196915">
    <property type="component" value="Unassembled WGS sequence"/>
</dbReference>
<organism evidence="3 4">
    <name type="scientific">Burkholderia multivorans</name>
    <dbReference type="NCBI Taxonomy" id="87883"/>
    <lineage>
        <taxon>Bacteria</taxon>
        <taxon>Pseudomonadati</taxon>
        <taxon>Pseudomonadota</taxon>
        <taxon>Betaproteobacteria</taxon>
        <taxon>Burkholderiales</taxon>
        <taxon>Burkholderiaceae</taxon>
        <taxon>Burkholderia</taxon>
        <taxon>Burkholderia cepacia complex</taxon>
    </lineage>
</organism>
<evidence type="ECO:0000313" key="4">
    <source>
        <dbReference type="Proteomes" id="UP001196915"/>
    </source>
</evidence>
<protein>
    <submittedName>
        <fullName evidence="3">DUF1073 domain-containing protein</fullName>
    </submittedName>
</protein>
<dbReference type="InterPro" id="IPR024459">
    <property type="entry name" value="Acb1-like_N"/>
</dbReference>
<sequence>MNRKQRKAEQRQYRAMAADSANAKRWLTPDSFQNFEARVGLGTPNQASAYQYGFDFISRNRVQMEAMYRSSWIVGQAVDVVAEDMTRMGVEIGSDITPENKDKLNQEFENLAVWDSLCDTIKWARLYGGALAVMMIDGQDASKPLRLDTIAEGQFKGLCVLDRWLVQPTLNDLVTEPGPDLGMPKYYDVVADSMALPRQRIHYSRVLRFDGVTLPYWQRIAENLWGQSVIERLIDRLVAFDSTTMGAAQLVFKAHLRTLKVKDLREVIAMGGPALEALLKNVDMIRRFQSNEGLSLIDAEDELQVDQYGFSGLDAVLLQFAQQLAGALQIPLVRLLGQSPAGLNATGESDLRTYYDNIKQQQERRLRRALNQLFEVMFRSVLGAKPPEGFSYDFRALWQMTDEQKATTANTITDAVTKAVDAGLMTAAGGMKELRASSHRTGVFSSITDEEIEEAEDQPPPAPETELPPDVDDPNDRPQAQTPESGQSQRPGKGVSNASAKDSQARRGLVRWLSAWRSRGDPDNRAAA</sequence>
<dbReference type="AlphaFoldDB" id="A0AAP2MS32"/>
<feature type="compositionally biased region" description="Polar residues" evidence="1">
    <location>
        <begin position="478"/>
        <end position="502"/>
    </location>
</feature>
<dbReference type="NCBIfam" id="TIGR01555">
    <property type="entry name" value="phge_rel_HI1409"/>
    <property type="match status" value="1"/>
</dbReference>
<feature type="domain" description="Anti-CBASS protein Acb1-like N-terminal" evidence="2">
    <location>
        <begin position="63"/>
        <end position="418"/>
    </location>
</feature>
<evidence type="ECO:0000313" key="3">
    <source>
        <dbReference type="EMBL" id="MBU9360062.1"/>
    </source>
</evidence>
<reference evidence="3" key="1">
    <citation type="submission" date="2021-06" db="EMBL/GenBank/DDBJ databases">
        <title>A collection of bacterial strains from the Burkholderia cepacia Research Laboratory and Repository.</title>
        <authorList>
            <person name="Lipuma J."/>
            <person name="Spilker T."/>
        </authorList>
    </citation>
    <scope>NUCLEOTIDE SEQUENCE</scope>
    <source>
        <strain evidence="3">AU37435</strain>
    </source>
</reference>
<dbReference type="Pfam" id="PF06381">
    <property type="entry name" value="Phage_portal_3"/>
    <property type="match status" value="1"/>
</dbReference>
<evidence type="ECO:0000259" key="2">
    <source>
        <dbReference type="Pfam" id="PF06381"/>
    </source>
</evidence>
<proteinExistence type="predicted"/>
<dbReference type="EMBL" id="JAHPMX010000022">
    <property type="protein sequence ID" value="MBU9360062.1"/>
    <property type="molecule type" value="Genomic_DNA"/>
</dbReference>
<evidence type="ECO:0000256" key="1">
    <source>
        <dbReference type="SAM" id="MobiDB-lite"/>
    </source>
</evidence>
<accession>A0AAP2MS32</accession>